<keyword evidence="2" id="KW-1185">Reference proteome</keyword>
<dbReference type="Proteomes" id="UP001256827">
    <property type="component" value="Chromosome"/>
</dbReference>
<reference evidence="1 2" key="1">
    <citation type="submission" date="2023-09" db="EMBL/GenBank/DDBJ databases">
        <title>Complete Genome and Methylome dissection of Bacillus brevis NEB573 original source of BbsI restriction endonuclease.</title>
        <authorList>
            <person name="Fomenkov A."/>
            <person name="Roberts R.D."/>
        </authorList>
    </citation>
    <scope>NUCLEOTIDE SEQUENCE [LARGE SCALE GENOMIC DNA]</scope>
    <source>
        <strain evidence="1 2">NEB573</strain>
    </source>
</reference>
<proteinExistence type="predicted"/>
<evidence type="ECO:0000313" key="2">
    <source>
        <dbReference type="Proteomes" id="UP001256827"/>
    </source>
</evidence>
<organism evidence="1 2">
    <name type="scientific">Brevibacillus brevis</name>
    <name type="common">Bacillus brevis</name>
    <dbReference type="NCBI Taxonomy" id="1393"/>
    <lineage>
        <taxon>Bacteria</taxon>
        <taxon>Bacillati</taxon>
        <taxon>Bacillota</taxon>
        <taxon>Bacilli</taxon>
        <taxon>Bacillales</taxon>
        <taxon>Paenibacillaceae</taxon>
        <taxon>Brevibacillus</taxon>
    </lineage>
</organism>
<dbReference type="EMBL" id="CP134050">
    <property type="protein sequence ID" value="WNC12665.1"/>
    <property type="molecule type" value="Genomic_DNA"/>
</dbReference>
<protein>
    <recommendedName>
        <fullName evidence="3">YhfH family protein</fullName>
    </recommendedName>
</protein>
<gene>
    <name evidence="1" type="ORF">RGB73_18240</name>
</gene>
<sequence length="45" mass="5324">MNLVLTERQCKSCQARLTEYEIENNSALCMDCFKEEQDAQKEQHD</sequence>
<accession>A0ABY9SXV3</accession>
<evidence type="ECO:0008006" key="3">
    <source>
        <dbReference type="Google" id="ProtNLM"/>
    </source>
</evidence>
<evidence type="ECO:0000313" key="1">
    <source>
        <dbReference type="EMBL" id="WNC12665.1"/>
    </source>
</evidence>
<name>A0ABY9SXV3_BREBE</name>
<dbReference type="RefSeq" id="WP_310764171.1">
    <property type="nucleotide sequence ID" value="NZ_CP134050.1"/>
</dbReference>